<dbReference type="Proteomes" id="UP000067683">
    <property type="component" value="Chromosome"/>
</dbReference>
<feature type="domain" description="N-acetyltransferase" evidence="2">
    <location>
        <begin position="1"/>
        <end position="160"/>
    </location>
</feature>
<dbReference type="KEGG" id="prt:AUC31_11905"/>
<accession>A0A0U2Z7M3</accession>
<dbReference type="AlphaFoldDB" id="A0A0U2Z7M3"/>
<dbReference type="GO" id="GO:0016410">
    <property type="term" value="F:N-acyltransferase activity"/>
    <property type="evidence" value="ECO:0007669"/>
    <property type="project" value="TreeGrafter"/>
</dbReference>
<dbReference type="OrthoDB" id="9795206at2"/>
<evidence type="ECO:0000256" key="1">
    <source>
        <dbReference type="ARBA" id="ARBA00023251"/>
    </source>
</evidence>
<dbReference type="PROSITE" id="PS51186">
    <property type="entry name" value="GNAT"/>
    <property type="match status" value="1"/>
</dbReference>
<dbReference type="SUPFAM" id="SSF55729">
    <property type="entry name" value="Acyl-CoA N-acyltransferases (Nat)"/>
    <property type="match status" value="1"/>
</dbReference>
<dbReference type="PANTHER" id="PTHR31438">
    <property type="entry name" value="LYSINE N-ACYLTRANSFERASE C17G9.06C-RELATED"/>
    <property type="match status" value="1"/>
</dbReference>
<reference evidence="3" key="1">
    <citation type="submission" date="2016-01" db="EMBL/GenBank/DDBJ databases">
        <title>Complete genome of Planococcus rifietoensis type strain M8.</title>
        <authorList>
            <person name="See-Too W.S."/>
        </authorList>
    </citation>
    <scope>NUCLEOTIDE SEQUENCE [LARGE SCALE GENOMIC DNA]</scope>
    <source>
        <strain evidence="3">M8</strain>
    </source>
</reference>
<keyword evidence="4" id="KW-1185">Reference proteome</keyword>
<organism evidence="3 4">
    <name type="scientific">Planococcus rifietoensis</name>
    <dbReference type="NCBI Taxonomy" id="200991"/>
    <lineage>
        <taxon>Bacteria</taxon>
        <taxon>Bacillati</taxon>
        <taxon>Bacillota</taxon>
        <taxon>Bacilli</taxon>
        <taxon>Bacillales</taxon>
        <taxon>Caryophanaceae</taxon>
        <taxon>Planococcus</taxon>
    </lineage>
</organism>
<proteinExistence type="predicted"/>
<evidence type="ECO:0000313" key="3">
    <source>
        <dbReference type="EMBL" id="ALS75851.1"/>
    </source>
</evidence>
<dbReference type="InterPro" id="IPR000182">
    <property type="entry name" value="GNAT_dom"/>
</dbReference>
<dbReference type="InterPro" id="IPR016181">
    <property type="entry name" value="Acyl_CoA_acyltransferase"/>
</dbReference>
<dbReference type="EMBL" id="CP013659">
    <property type="protein sequence ID" value="ALS75851.1"/>
    <property type="molecule type" value="Genomic_DNA"/>
</dbReference>
<evidence type="ECO:0000313" key="4">
    <source>
        <dbReference type="Proteomes" id="UP000067683"/>
    </source>
</evidence>
<dbReference type="GO" id="GO:0046677">
    <property type="term" value="P:response to antibiotic"/>
    <property type="evidence" value="ECO:0007669"/>
    <property type="project" value="UniProtKB-KW"/>
</dbReference>
<dbReference type="Pfam" id="PF13523">
    <property type="entry name" value="Acetyltransf_8"/>
    <property type="match status" value="1"/>
</dbReference>
<protein>
    <submittedName>
        <fullName evidence="3">GCN5 family acetyltransferase</fullName>
    </submittedName>
</protein>
<name>A0A0U2Z7M3_9BACL</name>
<dbReference type="Gene3D" id="3.40.630.30">
    <property type="match status" value="1"/>
</dbReference>
<sequence>MNEEDFSIMAKWLSTREVLEFYGDVNSPFTIQQVKQKYGPRIQGQVAVHPYIAERNGIPFGFMQHYQLAKEVQVDYGYPLVLNVQGIDQFIGNPALFNQGIGTLMVKSFLDYLMDLPTDTVVLDPEVSNPRAIRCYEKCGFVKVRKINGGKKWLMEFSNSQ</sequence>
<dbReference type="PANTHER" id="PTHR31438:SF1">
    <property type="entry name" value="LYSINE N-ACYLTRANSFERASE C17G9.06C-RELATED"/>
    <property type="match status" value="1"/>
</dbReference>
<dbReference type="STRING" id="200991.AUC31_11905"/>
<gene>
    <name evidence="3" type="ORF">AUC31_11905</name>
</gene>
<evidence type="ECO:0000259" key="2">
    <source>
        <dbReference type="PROSITE" id="PS51186"/>
    </source>
</evidence>
<keyword evidence="1" id="KW-0046">Antibiotic resistance</keyword>